<dbReference type="GO" id="GO:0016787">
    <property type="term" value="F:hydrolase activity"/>
    <property type="evidence" value="ECO:0007669"/>
    <property type="project" value="UniProtKB-KW"/>
</dbReference>
<dbReference type="SUPFAM" id="SSF111331">
    <property type="entry name" value="NAD kinase/diacylglycerol kinase-like"/>
    <property type="match status" value="1"/>
</dbReference>
<sequence length="555" mass="57332">MSHLQRRLRHLSQTVDRRGRTAPWSLHRLSPAVRRLDAAVSARTDALRLGGGADTALRGLSRAADHSVLWAGAATTLAATGARGRRAAVRGVVTLLGASAVSNLVAKPLLGGARPASSGRDTLRRLSSPPSSGSFPSGHSASATAFVLGVATEWPLAGAALAPVAAAVAYSRLHVGVHWFSDVIGGIAIGAGAAALGRVVVPPRPRRHDLPPPGPPVHLPALPDGDGLVVVVNPSSGAQKGGGDRFDDALRAALPRVRVRTLAPHDDVTRVVADAVAAGARAVGVVGGDGTVGTVAAAARAHDVPLVVLPGGTLNHFARSLHLDDDETDPVEAVATAVRAGTGVAVDVAELEVGEGDARERRTVLNTFALGAYPALVARREQLEGRLGKWAAALVAAGSVLPGADTLPVRTLPDDPGGTGGSARHDVWSVFAGIGRYAPRGPVPVERRRLDDGVLDVRSVLAERRHSRSRTLVRTALGTVGSRVAASVPRARSWLATDAREVERLRLAVLDGTLVAHDGETVEARGNGEVPVTLTLRRGALHVYVPVDADRSGQR</sequence>
<dbReference type="SMART" id="SM00014">
    <property type="entry name" value="acidPPc"/>
    <property type="match status" value="1"/>
</dbReference>
<dbReference type="CDD" id="cd01610">
    <property type="entry name" value="PAP2_like"/>
    <property type="match status" value="1"/>
</dbReference>
<organism evidence="9 10">
    <name type="scientific">Luteimicrobium subarcticum</name>
    <dbReference type="NCBI Taxonomy" id="620910"/>
    <lineage>
        <taxon>Bacteria</taxon>
        <taxon>Bacillati</taxon>
        <taxon>Actinomycetota</taxon>
        <taxon>Actinomycetes</taxon>
        <taxon>Micrococcales</taxon>
        <taxon>Luteimicrobium</taxon>
    </lineage>
</organism>
<dbReference type="SUPFAM" id="SSF48317">
    <property type="entry name" value="Acid phosphatase/Vanadium-dependent haloperoxidase"/>
    <property type="match status" value="1"/>
</dbReference>
<dbReference type="InterPro" id="IPR016064">
    <property type="entry name" value="NAD/diacylglycerol_kinase_sf"/>
</dbReference>
<keyword evidence="2" id="KW-1003">Cell membrane</keyword>
<dbReference type="OrthoDB" id="5242960at2"/>
<comment type="caution">
    <text evidence="9">The sequence shown here is derived from an EMBL/GenBank/DDBJ whole genome shotgun (WGS) entry which is preliminary data.</text>
</comment>
<dbReference type="GO" id="GO:0016301">
    <property type="term" value="F:kinase activity"/>
    <property type="evidence" value="ECO:0007669"/>
    <property type="project" value="InterPro"/>
</dbReference>
<feature type="domain" description="DAGKc" evidence="8">
    <location>
        <begin position="223"/>
        <end position="355"/>
    </location>
</feature>
<keyword evidence="5" id="KW-1133">Transmembrane helix</keyword>
<evidence type="ECO:0000259" key="8">
    <source>
        <dbReference type="PROSITE" id="PS50146"/>
    </source>
</evidence>
<dbReference type="PROSITE" id="PS50146">
    <property type="entry name" value="DAGK"/>
    <property type="match status" value="1"/>
</dbReference>
<dbReference type="InterPro" id="IPR001206">
    <property type="entry name" value="Diacylglycerol_kinase_cat_dom"/>
</dbReference>
<keyword evidence="10" id="KW-1185">Reference proteome</keyword>
<dbReference type="InterPro" id="IPR000326">
    <property type="entry name" value="PAP2/HPO"/>
</dbReference>
<dbReference type="EMBL" id="PGTZ01000006">
    <property type="protein sequence ID" value="PJI94643.1"/>
    <property type="molecule type" value="Genomic_DNA"/>
</dbReference>
<dbReference type="InterPro" id="IPR036938">
    <property type="entry name" value="PAP2/HPO_sf"/>
</dbReference>
<dbReference type="SMART" id="SM00046">
    <property type="entry name" value="DAGKc"/>
    <property type="match status" value="1"/>
</dbReference>
<dbReference type="Gene3D" id="2.60.200.40">
    <property type="match status" value="1"/>
</dbReference>
<dbReference type="GO" id="GO:0005886">
    <property type="term" value="C:plasma membrane"/>
    <property type="evidence" value="ECO:0007669"/>
    <property type="project" value="UniProtKB-SubCell"/>
</dbReference>
<dbReference type="Gene3D" id="3.40.50.10330">
    <property type="entry name" value="Probable inorganic polyphosphate/atp-NAD kinase, domain 1"/>
    <property type="match status" value="1"/>
</dbReference>
<comment type="subcellular location">
    <subcellularLocation>
        <location evidence="1">Cell membrane</location>
        <topology evidence="1">Multi-pass membrane protein</topology>
    </subcellularLocation>
</comment>
<name>A0A2M8WUP4_9MICO</name>
<dbReference type="Proteomes" id="UP000231586">
    <property type="component" value="Unassembled WGS sequence"/>
</dbReference>
<protein>
    <submittedName>
        <fullName evidence="9">Undecaprenyl-diphosphatase</fullName>
    </submittedName>
</protein>
<keyword evidence="6" id="KW-0472">Membrane</keyword>
<dbReference type="Pfam" id="PF00781">
    <property type="entry name" value="DAGK_cat"/>
    <property type="match status" value="1"/>
</dbReference>
<evidence type="ECO:0000256" key="7">
    <source>
        <dbReference type="SAM" id="MobiDB-lite"/>
    </source>
</evidence>
<dbReference type="Pfam" id="PF01569">
    <property type="entry name" value="PAP2"/>
    <property type="match status" value="1"/>
</dbReference>
<dbReference type="Gene3D" id="1.20.144.10">
    <property type="entry name" value="Phosphatidic acid phosphatase type 2/haloperoxidase"/>
    <property type="match status" value="1"/>
</dbReference>
<feature type="region of interest" description="Disordered" evidence="7">
    <location>
        <begin position="114"/>
        <end position="138"/>
    </location>
</feature>
<evidence type="ECO:0000313" key="9">
    <source>
        <dbReference type="EMBL" id="PJI94643.1"/>
    </source>
</evidence>
<dbReference type="InterPro" id="IPR017438">
    <property type="entry name" value="ATP-NAD_kinase_N"/>
</dbReference>
<evidence type="ECO:0000256" key="5">
    <source>
        <dbReference type="ARBA" id="ARBA00022989"/>
    </source>
</evidence>
<accession>A0A2M8WUP4</accession>
<evidence type="ECO:0000256" key="3">
    <source>
        <dbReference type="ARBA" id="ARBA00022692"/>
    </source>
</evidence>
<dbReference type="AlphaFoldDB" id="A0A2M8WUP4"/>
<feature type="compositionally biased region" description="Low complexity" evidence="7">
    <location>
        <begin position="127"/>
        <end position="138"/>
    </location>
</feature>
<evidence type="ECO:0000256" key="1">
    <source>
        <dbReference type="ARBA" id="ARBA00004651"/>
    </source>
</evidence>
<reference evidence="9 10" key="1">
    <citation type="submission" date="2017-11" db="EMBL/GenBank/DDBJ databases">
        <title>Genomic Encyclopedia of Archaeal and Bacterial Type Strains, Phase II (KMG-II): From Individual Species to Whole Genera.</title>
        <authorList>
            <person name="Goeker M."/>
        </authorList>
    </citation>
    <scope>NUCLEOTIDE SEQUENCE [LARGE SCALE GENOMIC DNA]</scope>
    <source>
        <strain evidence="9 10">DSM 22413</strain>
    </source>
</reference>
<evidence type="ECO:0000313" key="10">
    <source>
        <dbReference type="Proteomes" id="UP000231586"/>
    </source>
</evidence>
<gene>
    <name evidence="9" type="ORF">CLV34_0488</name>
</gene>
<keyword evidence="4" id="KW-0378">Hydrolase</keyword>
<keyword evidence="3" id="KW-0812">Transmembrane</keyword>
<evidence type="ECO:0000256" key="6">
    <source>
        <dbReference type="ARBA" id="ARBA00023136"/>
    </source>
</evidence>
<evidence type="ECO:0000256" key="4">
    <source>
        <dbReference type="ARBA" id="ARBA00022801"/>
    </source>
</evidence>
<evidence type="ECO:0000256" key="2">
    <source>
        <dbReference type="ARBA" id="ARBA00022475"/>
    </source>
</evidence>
<dbReference type="RefSeq" id="WP_100348637.1">
    <property type="nucleotide sequence ID" value="NZ_PGTZ01000006.1"/>
</dbReference>
<proteinExistence type="predicted"/>
<dbReference type="PANTHER" id="PTHR14969:SF62">
    <property type="entry name" value="DECAPRENYLPHOSPHORYL-5-PHOSPHORIBOSE PHOSPHATASE RV3807C-RELATED"/>
    <property type="match status" value="1"/>
</dbReference>
<dbReference type="PANTHER" id="PTHR14969">
    <property type="entry name" value="SPHINGOSINE-1-PHOSPHATE PHOSPHOHYDROLASE"/>
    <property type="match status" value="1"/>
</dbReference>